<name>A0A844GDR3_9NEIS</name>
<dbReference type="InterPro" id="IPR051159">
    <property type="entry name" value="Hexapeptide_acetyltransf"/>
</dbReference>
<evidence type="ECO:0008006" key="3">
    <source>
        <dbReference type="Google" id="ProtNLM"/>
    </source>
</evidence>
<dbReference type="Proteomes" id="UP000446658">
    <property type="component" value="Unassembled WGS sequence"/>
</dbReference>
<proteinExistence type="predicted"/>
<dbReference type="RefSeq" id="WP_230370258.1">
    <property type="nucleotide sequence ID" value="NZ_WLYX01000001.1"/>
</dbReference>
<comment type="caution">
    <text evidence="1">The sequence shown here is derived from an EMBL/GenBank/DDBJ whole genome shotgun (WGS) entry which is preliminary data.</text>
</comment>
<dbReference type="AlphaFoldDB" id="A0A844GDR3"/>
<organism evidence="1 2">
    <name type="scientific">Paludibacterium denitrificans</name>
    <dbReference type="NCBI Taxonomy" id="2675226"/>
    <lineage>
        <taxon>Bacteria</taxon>
        <taxon>Pseudomonadati</taxon>
        <taxon>Pseudomonadota</taxon>
        <taxon>Betaproteobacteria</taxon>
        <taxon>Neisseriales</taxon>
        <taxon>Chromobacteriaceae</taxon>
        <taxon>Paludibacterium</taxon>
    </lineage>
</organism>
<dbReference type="EMBL" id="WLYX01000001">
    <property type="protein sequence ID" value="MTD33368.1"/>
    <property type="molecule type" value="Genomic_DNA"/>
</dbReference>
<sequence length="155" mass="16992">MKKIIRAMQMCIAMLLNPCISIKRGTRIIGKILIRDNPKINIGSNSMIDGLEVLGSGTLEIGDNVHIKNMFIDFALSDGKIVIENEVYLANGAKLIIFGELRIGKGTISGPDLMVVDTKHRYDSSSLIKHSGVEIDNIEIGENCWLGGRVNIMPV</sequence>
<keyword evidence="2" id="KW-1185">Reference proteome</keyword>
<dbReference type="Gene3D" id="2.160.10.10">
    <property type="entry name" value="Hexapeptide repeat proteins"/>
    <property type="match status" value="1"/>
</dbReference>
<protein>
    <recommendedName>
        <fullName evidence="3">Acyltransferase</fullName>
    </recommendedName>
</protein>
<dbReference type="PANTHER" id="PTHR23416">
    <property type="entry name" value="SIALIC ACID SYNTHASE-RELATED"/>
    <property type="match status" value="1"/>
</dbReference>
<evidence type="ECO:0000313" key="2">
    <source>
        <dbReference type="Proteomes" id="UP000446658"/>
    </source>
</evidence>
<reference evidence="1 2" key="1">
    <citation type="submission" date="2019-11" db="EMBL/GenBank/DDBJ databases">
        <title>Draft genome sequence of Paludibacterium sp. dN18-1.</title>
        <authorList>
            <person name="Im W.-T."/>
        </authorList>
    </citation>
    <scope>NUCLEOTIDE SEQUENCE [LARGE SCALE GENOMIC DNA]</scope>
    <source>
        <strain evidence="2">dN 18-1</strain>
    </source>
</reference>
<evidence type="ECO:0000313" key="1">
    <source>
        <dbReference type="EMBL" id="MTD33368.1"/>
    </source>
</evidence>
<gene>
    <name evidence="1" type="ORF">GKE73_10350</name>
</gene>
<dbReference type="SUPFAM" id="SSF51161">
    <property type="entry name" value="Trimeric LpxA-like enzymes"/>
    <property type="match status" value="1"/>
</dbReference>
<dbReference type="InterPro" id="IPR011004">
    <property type="entry name" value="Trimer_LpxA-like_sf"/>
</dbReference>
<accession>A0A844GDR3</accession>